<dbReference type="InterPro" id="IPR024796">
    <property type="entry name" value="T4_endonuc_V"/>
</dbReference>
<proteinExistence type="predicted"/>
<protein>
    <submittedName>
        <fullName evidence="2">Pyrimidine dimer DNA glycosylase</fullName>
    </submittedName>
</protein>
<dbReference type="PIRSF" id="PIRSF001000">
    <property type="entry name" value="PDG_ENDV"/>
    <property type="match status" value="1"/>
</dbReference>
<dbReference type="Pfam" id="PF03013">
    <property type="entry name" value="Pyr_excise"/>
    <property type="match status" value="1"/>
</dbReference>
<evidence type="ECO:0000313" key="2">
    <source>
        <dbReference type="EMBL" id="SSY70360.1"/>
    </source>
</evidence>
<dbReference type="AlphaFoldDB" id="A0A376BL17"/>
<dbReference type="SUPFAM" id="SSF47077">
    <property type="entry name" value="T4 endonuclease V"/>
    <property type="match status" value="1"/>
</dbReference>
<keyword evidence="3" id="KW-1185">Reference proteome</keyword>
<evidence type="ECO:0000256" key="1">
    <source>
        <dbReference type="PIRSR" id="PIRSR001000-1"/>
    </source>
</evidence>
<dbReference type="EMBL" id="UFSO01000002">
    <property type="protein sequence ID" value="SSY70360.1"/>
    <property type="molecule type" value="Genomic_DNA"/>
</dbReference>
<dbReference type="Proteomes" id="UP000254209">
    <property type="component" value="Unassembled WGS sequence"/>
</dbReference>
<reference evidence="2 3" key="1">
    <citation type="submission" date="2018-06" db="EMBL/GenBank/DDBJ databases">
        <authorList>
            <consortium name="Pathogen Informatics"/>
            <person name="Doyle S."/>
        </authorList>
    </citation>
    <scope>NUCLEOTIDE SEQUENCE [LARGE SCALE GENOMIC DNA]</scope>
    <source>
        <strain evidence="2 3">NCTC10283</strain>
    </source>
</reference>
<organism evidence="2 3">
    <name type="scientific">Alysiella crassa</name>
    <dbReference type="NCBI Taxonomy" id="153491"/>
    <lineage>
        <taxon>Bacteria</taxon>
        <taxon>Pseudomonadati</taxon>
        <taxon>Pseudomonadota</taxon>
        <taxon>Betaproteobacteria</taxon>
        <taxon>Neisseriales</taxon>
        <taxon>Neisseriaceae</taxon>
        <taxon>Alysiella</taxon>
    </lineage>
</organism>
<dbReference type="OrthoDB" id="7861056at2"/>
<dbReference type="Gene3D" id="1.10.440.10">
    <property type="entry name" value="T4 endonuclease V"/>
    <property type="match status" value="1"/>
</dbReference>
<evidence type="ECO:0000313" key="3">
    <source>
        <dbReference type="Proteomes" id="UP000254209"/>
    </source>
</evidence>
<sequence>MTRINLVPPSELCDQHLLAEHRELTRIPNQVAKGKFSLIGQPADYKLGEGHVRFFFDKLLFLQKRYQLLHEECLARGFNVQNRWAENLPTSPELWRDYTPTNTALAANRARIAERMPAKARFTARK</sequence>
<dbReference type="RefSeq" id="WP_034295259.1">
    <property type="nucleotide sequence ID" value="NZ_CP091519.2"/>
</dbReference>
<accession>A0A376BL17</accession>
<feature type="active site" description="Proton acceptor" evidence="1">
    <location>
        <position position="23"/>
    </location>
</feature>
<dbReference type="STRING" id="1120980.GCA_000745955_02354"/>
<name>A0A376BL17_9NEIS</name>
<dbReference type="InterPro" id="IPR004260">
    <property type="entry name" value="Pyr-dimer_DNA_glycosylase"/>
</dbReference>
<gene>
    <name evidence="2" type="ORF">NCTC10283_00447</name>
</gene>